<keyword evidence="4 9" id="KW-0418">Kinase</keyword>
<dbReference type="Gene3D" id="3.30.200.20">
    <property type="entry name" value="Phosphorylase Kinase, domain 1"/>
    <property type="match status" value="1"/>
</dbReference>
<dbReference type="EMBL" id="UOFD01000052">
    <property type="protein sequence ID" value="VAW52846.1"/>
    <property type="molecule type" value="Genomic_DNA"/>
</dbReference>
<dbReference type="Pfam" id="PF13672">
    <property type="entry name" value="PP2C_2"/>
    <property type="match status" value="1"/>
</dbReference>
<dbReference type="CDD" id="cd14014">
    <property type="entry name" value="STKc_PknB_like"/>
    <property type="match status" value="1"/>
</dbReference>
<dbReference type="PROSITE" id="PS51746">
    <property type="entry name" value="PPM_2"/>
    <property type="match status" value="1"/>
</dbReference>
<feature type="domain" description="PPM-type phosphatase" evidence="8">
    <location>
        <begin position="8"/>
        <end position="249"/>
    </location>
</feature>
<evidence type="ECO:0000313" key="9">
    <source>
        <dbReference type="EMBL" id="VAW52846.1"/>
    </source>
</evidence>
<dbReference type="Gene3D" id="3.60.40.10">
    <property type="entry name" value="PPM-type phosphatase domain"/>
    <property type="match status" value="1"/>
</dbReference>
<dbReference type="CDD" id="cd00143">
    <property type="entry name" value="PP2Cc"/>
    <property type="match status" value="1"/>
</dbReference>
<dbReference type="SMART" id="SM00331">
    <property type="entry name" value="PP2C_SIG"/>
    <property type="match status" value="1"/>
</dbReference>
<dbReference type="Pfam" id="PF00069">
    <property type="entry name" value="Pkinase"/>
    <property type="match status" value="1"/>
</dbReference>
<reference evidence="9" key="1">
    <citation type="submission" date="2018-06" db="EMBL/GenBank/DDBJ databases">
        <authorList>
            <person name="Zhirakovskaya E."/>
        </authorList>
    </citation>
    <scope>NUCLEOTIDE SEQUENCE</scope>
</reference>
<name>A0A3B0X7V5_9ZZZZ</name>
<keyword evidence="1 9" id="KW-0723">Serine/threonine-protein kinase</keyword>
<keyword evidence="6" id="KW-0472">Membrane</keyword>
<keyword evidence="3" id="KW-0547">Nucleotide-binding</keyword>
<dbReference type="InterPro" id="IPR011009">
    <property type="entry name" value="Kinase-like_dom_sf"/>
</dbReference>
<evidence type="ECO:0000256" key="5">
    <source>
        <dbReference type="ARBA" id="ARBA00022840"/>
    </source>
</evidence>
<gene>
    <name evidence="9" type="ORF">MNBD_GAMMA06-1133</name>
</gene>
<feature type="transmembrane region" description="Helical" evidence="6">
    <location>
        <begin position="563"/>
        <end position="584"/>
    </location>
</feature>
<dbReference type="Gene3D" id="1.10.510.10">
    <property type="entry name" value="Transferase(Phosphotransferase) domain 1"/>
    <property type="match status" value="1"/>
</dbReference>
<dbReference type="GO" id="GO:0004674">
    <property type="term" value="F:protein serine/threonine kinase activity"/>
    <property type="evidence" value="ECO:0007669"/>
    <property type="project" value="UniProtKB-KW"/>
</dbReference>
<organism evidence="9">
    <name type="scientific">hydrothermal vent metagenome</name>
    <dbReference type="NCBI Taxonomy" id="652676"/>
    <lineage>
        <taxon>unclassified sequences</taxon>
        <taxon>metagenomes</taxon>
        <taxon>ecological metagenomes</taxon>
    </lineage>
</organism>
<evidence type="ECO:0000256" key="4">
    <source>
        <dbReference type="ARBA" id="ARBA00022777"/>
    </source>
</evidence>
<evidence type="ECO:0000256" key="3">
    <source>
        <dbReference type="ARBA" id="ARBA00022741"/>
    </source>
</evidence>
<dbReference type="SMART" id="SM00332">
    <property type="entry name" value="PP2Cc"/>
    <property type="match status" value="1"/>
</dbReference>
<evidence type="ECO:0000256" key="6">
    <source>
        <dbReference type="SAM" id="Phobius"/>
    </source>
</evidence>
<dbReference type="SUPFAM" id="SSF56112">
    <property type="entry name" value="Protein kinase-like (PK-like)"/>
    <property type="match status" value="1"/>
</dbReference>
<dbReference type="GO" id="GO:0005524">
    <property type="term" value="F:ATP binding"/>
    <property type="evidence" value="ECO:0007669"/>
    <property type="project" value="UniProtKB-KW"/>
</dbReference>
<proteinExistence type="predicted"/>
<dbReference type="PANTHER" id="PTHR24351">
    <property type="entry name" value="RIBOSOMAL PROTEIN S6 KINASE"/>
    <property type="match status" value="1"/>
</dbReference>
<dbReference type="InterPro" id="IPR008271">
    <property type="entry name" value="Ser/Thr_kinase_AS"/>
</dbReference>
<dbReference type="InterPro" id="IPR001932">
    <property type="entry name" value="PPM-type_phosphatase-like_dom"/>
</dbReference>
<evidence type="ECO:0000256" key="2">
    <source>
        <dbReference type="ARBA" id="ARBA00022679"/>
    </source>
</evidence>
<protein>
    <submittedName>
        <fullName evidence="9">Serine/threonine protein kinase</fullName>
    </submittedName>
</protein>
<accession>A0A3B0X7V5</accession>
<sequence>MLSQLKISLGQYSDKGIKERNEDFYGAYIPEGSTLDNKGIACAIADGMGSCANAQEASEHCVKSFLNDYFSTPETWAVKTSGAKVLTAINNWLLSNGNKDHANGMVTTFSAIVFKSTTAHIFHIGDSRIYRYRQNNKQNKSKNKTSGDLELITTDHRVWISDEKNYLSRAMGIDSHLDIDYKKLAIEQGDVFIMTTDGIHDYLSDLQIKEHLNSSSGIAANINVTADKIVAHALELKSHDNVTCQIIKIDELPAQDANEIYNELTRLPFPPHLGPGMTMDGYEILEEVHASTTSQLYKVRDKESGELFMMKTPSVNYSDDPAYIERFYMEEWAGKRIQSDAILKIIEQTRQRNFLYFVMEYIDGITLKQWAEENPSPNFELVIDIVNKVIKGLRVFHRLEMLHRDLKPENIMITTHGVVKIIDFGSVKIAGIQEISSPVERIELLGTKNYTAPEYLLGMEGSNRSDIYSLGVLVYNLLTGSLPYGDKMSRDLNWRTLNKIKYESSIKHNPMIPLWMDGAIHKAVKKDHRQRYDTFSEFLFDLTHPKESFMGHAAPLLERNPIALWQIISGVLLLGNIAWFIAFVS</sequence>
<dbReference type="InterPro" id="IPR036457">
    <property type="entry name" value="PPM-type-like_dom_sf"/>
</dbReference>
<dbReference type="PROSITE" id="PS50011">
    <property type="entry name" value="PROTEIN_KINASE_DOM"/>
    <property type="match status" value="1"/>
</dbReference>
<keyword evidence="2" id="KW-0808">Transferase</keyword>
<dbReference type="SMART" id="SM00220">
    <property type="entry name" value="S_TKc"/>
    <property type="match status" value="1"/>
</dbReference>
<keyword evidence="5" id="KW-0067">ATP-binding</keyword>
<dbReference type="InterPro" id="IPR000719">
    <property type="entry name" value="Prot_kinase_dom"/>
</dbReference>
<keyword evidence="6" id="KW-0812">Transmembrane</keyword>
<dbReference type="SUPFAM" id="SSF81606">
    <property type="entry name" value="PP2C-like"/>
    <property type="match status" value="1"/>
</dbReference>
<evidence type="ECO:0000256" key="1">
    <source>
        <dbReference type="ARBA" id="ARBA00022527"/>
    </source>
</evidence>
<evidence type="ECO:0000259" key="8">
    <source>
        <dbReference type="PROSITE" id="PS51746"/>
    </source>
</evidence>
<dbReference type="PROSITE" id="PS00108">
    <property type="entry name" value="PROTEIN_KINASE_ST"/>
    <property type="match status" value="1"/>
</dbReference>
<keyword evidence="6" id="KW-1133">Transmembrane helix</keyword>
<dbReference type="AlphaFoldDB" id="A0A3B0X7V5"/>
<evidence type="ECO:0000259" key="7">
    <source>
        <dbReference type="PROSITE" id="PS50011"/>
    </source>
</evidence>
<feature type="domain" description="Protein kinase" evidence="7">
    <location>
        <begin position="282"/>
        <end position="547"/>
    </location>
</feature>